<dbReference type="PANTHER" id="PTHR11601:SF50">
    <property type="entry name" value="CYSTEINE DESULFURASE ISCS 2-RELATED"/>
    <property type="match status" value="1"/>
</dbReference>
<dbReference type="InterPro" id="IPR015424">
    <property type="entry name" value="PyrdxlP-dep_Trfase"/>
</dbReference>
<dbReference type="Pfam" id="PF00266">
    <property type="entry name" value="Aminotran_5"/>
    <property type="match status" value="1"/>
</dbReference>
<comment type="cofactor">
    <cofactor evidence="1 7">
        <name>pyridoxal 5'-phosphate</name>
        <dbReference type="ChEBI" id="CHEBI:597326"/>
    </cofactor>
</comment>
<dbReference type="GO" id="GO:0031071">
    <property type="term" value="F:cysteine desulfurase activity"/>
    <property type="evidence" value="ECO:0007669"/>
    <property type="project" value="UniProtKB-ARBA"/>
</dbReference>
<organism evidence="9 10">
    <name type="scientific">Baia soyae</name>
    <dbReference type="NCBI Taxonomy" id="1544746"/>
    <lineage>
        <taxon>Bacteria</taxon>
        <taxon>Bacillati</taxon>
        <taxon>Bacillota</taxon>
        <taxon>Bacilli</taxon>
        <taxon>Bacillales</taxon>
        <taxon>Thermoactinomycetaceae</taxon>
        <taxon>Baia</taxon>
    </lineage>
</organism>
<dbReference type="GO" id="GO:0046872">
    <property type="term" value="F:metal ion binding"/>
    <property type="evidence" value="ECO:0007669"/>
    <property type="project" value="UniProtKB-KW"/>
</dbReference>
<dbReference type="InterPro" id="IPR000192">
    <property type="entry name" value="Aminotrans_V_dom"/>
</dbReference>
<evidence type="ECO:0000313" key="9">
    <source>
        <dbReference type="EMBL" id="TCP65426.1"/>
    </source>
</evidence>
<dbReference type="NCBIfam" id="NF002806">
    <property type="entry name" value="PRK02948.1"/>
    <property type="match status" value="1"/>
</dbReference>
<dbReference type="Gene3D" id="3.90.1150.10">
    <property type="entry name" value="Aspartate Aminotransferase, domain 1"/>
    <property type="match status" value="1"/>
</dbReference>
<protein>
    <submittedName>
        <fullName evidence="9">Cysteine desulfurase</fullName>
    </submittedName>
</protein>
<evidence type="ECO:0000256" key="1">
    <source>
        <dbReference type="ARBA" id="ARBA00001933"/>
    </source>
</evidence>
<feature type="domain" description="Aminotransferase class V" evidence="8">
    <location>
        <begin position="2"/>
        <end position="364"/>
    </location>
</feature>
<dbReference type="InterPro" id="IPR015422">
    <property type="entry name" value="PyrdxlP-dep_Trfase_small"/>
</dbReference>
<dbReference type="InterPro" id="IPR020578">
    <property type="entry name" value="Aminotrans_V_PyrdxlP_BS"/>
</dbReference>
<dbReference type="PANTHER" id="PTHR11601">
    <property type="entry name" value="CYSTEINE DESULFURYLASE FAMILY MEMBER"/>
    <property type="match status" value="1"/>
</dbReference>
<dbReference type="EMBL" id="SLXV01000033">
    <property type="protein sequence ID" value="TCP65426.1"/>
    <property type="molecule type" value="Genomic_DNA"/>
</dbReference>
<evidence type="ECO:0000259" key="8">
    <source>
        <dbReference type="Pfam" id="PF00266"/>
    </source>
</evidence>
<keyword evidence="3" id="KW-0479">Metal-binding</keyword>
<dbReference type="Gene3D" id="1.10.260.50">
    <property type="match status" value="1"/>
</dbReference>
<evidence type="ECO:0000256" key="4">
    <source>
        <dbReference type="ARBA" id="ARBA00022898"/>
    </source>
</evidence>
<dbReference type="PROSITE" id="PS00595">
    <property type="entry name" value="AA_TRANSFER_CLASS_5"/>
    <property type="match status" value="1"/>
</dbReference>
<sequence length="387" mass="42531">MIYLDNSATTPVHPEVLTMLTDVIEQCYGNPSSLHHMGVKAERLVEQARKVVAEALDAAPQEILFTSGGTEANNMAIRGIVEQYQGRGKHIITTMVEHPSVFEVFAYLEEQGFRVTYLPVDEVGRIRLHDVEKAMTNETILVSVMHVNNEVGTVQPIEEIGAILAQYPKALFHVDAVQSYGKIPLSVRKAKIDALSLSAHKLHGPKGVGALYLRKQVVIKPLFIGGGQENGMRSGTHNVPGIAGLAKATILAKIEQTRRMNQFQSWKEQFIEAIMDKLDHVVVNGDQTQVGGAPYIINLSFPGMKSEVLVHALENEHVLVSSKSACSSKNEKASRVLSAMGLSDEAATSSIRVSMGYQTEQQDIMDCVEALERVVPNLQQVMKVRKK</sequence>
<keyword evidence="10" id="KW-1185">Reference proteome</keyword>
<accession>A0A4V2SXC7</accession>
<keyword evidence="4" id="KW-0663">Pyridoxal phosphate</keyword>
<reference evidence="9 10" key="1">
    <citation type="submission" date="2019-03" db="EMBL/GenBank/DDBJ databases">
        <title>Genomic Encyclopedia of Type Strains, Phase IV (KMG-IV): sequencing the most valuable type-strain genomes for metagenomic binning, comparative biology and taxonomic classification.</title>
        <authorList>
            <person name="Goeker M."/>
        </authorList>
    </citation>
    <scope>NUCLEOTIDE SEQUENCE [LARGE SCALE GENOMIC DNA]</scope>
    <source>
        <strain evidence="9 10">DSM 46831</strain>
    </source>
</reference>
<evidence type="ECO:0000256" key="2">
    <source>
        <dbReference type="ARBA" id="ARBA00006490"/>
    </source>
</evidence>
<evidence type="ECO:0000256" key="3">
    <source>
        <dbReference type="ARBA" id="ARBA00022723"/>
    </source>
</evidence>
<name>A0A4V2SXC7_9BACL</name>
<comment type="similarity">
    <text evidence="2">Belongs to the class-V pyridoxal-phosphate-dependent aminotransferase family. NifS/IscS subfamily.</text>
</comment>
<dbReference type="FunFam" id="3.40.640.10:FF:000084">
    <property type="entry name" value="IscS-like cysteine desulfurase"/>
    <property type="match status" value="1"/>
</dbReference>
<dbReference type="Gene3D" id="3.40.640.10">
    <property type="entry name" value="Type I PLP-dependent aspartate aminotransferase-like (Major domain)"/>
    <property type="match status" value="1"/>
</dbReference>
<dbReference type="GO" id="GO:0051536">
    <property type="term" value="F:iron-sulfur cluster binding"/>
    <property type="evidence" value="ECO:0007669"/>
    <property type="project" value="UniProtKB-KW"/>
</dbReference>
<proteinExistence type="inferred from homology"/>
<dbReference type="PIRSF" id="PIRSF005572">
    <property type="entry name" value="NifS"/>
    <property type="match status" value="1"/>
</dbReference>
<evidence type="ECO:0000256" key="5">
    <source>
        <dbReference type="ARBA" id="ARBA00023004"/>
    </source>
</evidence>
<evidence type="ECO:0000256" key="6">
    <source>
        <dbReference type="ARBA" id="ARBA00023014"/>
    </source>
</evidence>
<evidence type="ECO:0000313" key="10">
    <source>
        <dbReference type="Proteomes" id="UP000294746"/>
    </source>
</evidence>
<keyword evidence="6" id="KW-0411">Iron-sulfur</keyword>
<comment type="caution">
    <text evidence="9">The sequence shown here is derived from an EMBL/GenBank/DDBJ whole genome shotgun (WGS) entry which is preliminary data.</text>
</comment>
<dbReference type="InterPro" id="IPR015421">
    <property type="entry name" value="PyrdxlP-dep_Trfase_major"/>
</dbReference>
<keyword evidence="5" id="KW-0408">Iron</keyword>
<gene>
    <name evidence="9" type="ORF">EDD57_13319</name>
</gene>
<dbReference type="OrthoDB" id="9808002at2"/>
<dbReference type="RefSeq" id="WP_131849377.1">
    <property type="nucleotide sequence ID" value="NZ_SLXV01000033.1"/>
</dbReference>
<dbReference type="Proteomes" id="UP000294746">
    <property type="component" value="Unassembled WGS sequence"/>
</dbReference>
<dbReference type="SUPFAM" id="SSF53383">
    <property type="entry name" value="PLP-dependent transferases"/>
    <property type="match status" value="1"/>
</dbReference>
<evidence type="ECO:0000256" key="7">
    <source>
        <dbReference type="RuleBase" id="RU004504"/>
    </source>
</evidence>
<dbReference type="InterPro" id="IPR016454">
    <property type="entry name" value="Cysteine_dSase"/>
</dbReference>
<dbReference type="AlphaFoldDB" id="A0A4V2SXC7"/>